<dbReference type="PANTHER" id="PTHR12428:SF65">
    <property type="entry name" value="CYTOCHROME C OXIDASE ASSEMBLY PROTEIN COX18, MITOCHONDRIAL"/>
    <property type="match status" value="1"/>
</dbReference>
<evidence type="ECO:0000256" key="7">
    <source>
        <dbReference type="ARBA" id="ARBA00023136"/>
    </source>
</evidence>
<dbReference type="Proteomes" id="UP000177685">
    <property type="component" value="Unassembled WGS sequence"/>
</dbReference>
<evidence type="ECO:0000256" key="4">
    <source>
        <dbReference type="ARBA" id="ARBA00022692"/>
    </source>
</evidence>
<dbReference type="InterPro" id="IPR047196">
    <property type="entry name" value="YidC_ALB_C"/>
</dbReference>
<evidence type="ECO:0000256" key="9">
    <source>
        <dbReference type="RuleBase" id="RU003945"/>
    </source>
</evidence>
<evidence type="ECO:0000256" key="3">
    <source>
        <dbReference type="ARBA" id="ARBA00022475"/>
    </source>
</evidence>
<keyword evidence="3" id="KW-1003">Cell membrane</keyword>
<accession>A0A1G1VDN0</accession>
<evidence type="ECO:0000256" key="5">
    <source>
        <dbReference type="ARBA" id="ARBA00022927"/>
    </source>
</evidence>
<comment type="similarity">
    <text evidence="9">Belongs to the OXA1/ALB3/YidC family.</text>
</comment>
<evidence type="ECO:0000256" key="2">
    <source>
        <dbReference type="ARBA" id="ARBA00022448"/>
    </source>
</evidence>
<name>A0A1G1VDN0_9BACT</name>
<evidence type="ECO:0000256" key="8">
    <source>
        <dbReference type="ARBA" id="ARBA00023186"/>
    </source>
</evidence>
<dbReference type="NCBIfam" id="TIGR03592">
    <property type="entry name" value="yidC_oxa1_cterm"/>
    <property type="match status" value="1"/>
</dbReference>
<organism evidence="12 13">
    <name type="scientific">Candidatus Blackburnbacteria bacterium RIFCSPLOWO2_01_FULL_41_27</name>
    <dbReference type="NCBI Taxonomy" id="1797520"/>
    <lineage>
        <taxon>Bacteria</taxon>
        <taxon>Candidatus Blackburniibacteriota</taxon>
    </lineage>
</organism>
<keyword evidence="8" id="KW-0143">Chaperone</keyword>
<evidence type="ECO:0000256" key="10">
    <source>
        <dbReference type="SAM" id="Phobius"/>
    </source>
</evidence>
<comment type="subcellular location">
    <subcellularLocation>
        <location evidence="1">Cell membrane</location>
        <topology evidence="1">Multi-pass membrane protein</topology>
    </subcellularLocation>
    <subcellularLocation>
        <location evidence="9">Membrane</location>
        <topology evidence="9">Multi-pass membrane protein</topology>
    </subcellularLocation>
</comment>
<dbReference type="CDD" id="cd20070">
    <property type="entry name" value="5TM_YidC_Alb3"/>
    <property type="match status" value="1"/>
</dbReference>
<sequence length="264" mass="29182">MNIWQTIFVGPLVNGLLVFYQLTGSLGWAIITLTVAIKLVMLPLTHPSMKAMQKMKELAPELEKLKIRHKGDKTKLMQAQADLYKTHGVNPAAGCLPQIVQLVILFALVGVFGMFATGNPTESLNKFAYSGLHLSEPVQTKFFYLDLTQPDVFRIPSLPIPLPGPLLVFSAVVQFLSALIMMPEVKKAEKTAKKTKEGTDDMMASFQKQALYLFPLMTLFVGVSFASGLVLYWTALSLAQTIQQYYASGWGGLTPWLKGVNLLK</sequence>
<dbReference type="GO" id="GO:0051205">
    <property type="term" value="P:protein insertion into membrane"/>
    <property type="evidence" value="ECO:0007669"/>
    <property type="project" value="TreeGrafter"/>
</dbReference>
<evidence type="ECO:0000256" key="1">
    <source>
        <dbReference type="ARBA" id="ARBA00004651"/>
    </source>
</evidence>
<reference evidence="12 13" key="1">
    <citation type="journal article" date="2016" name="Nat. Commun.">
        <title>Thousands of microbial genomes shed light on interconnected biogeochemical processes in an aquifer system.</title>
        <authorList>
            <person name="Anantharaman K."/>
            <person name="Brown C.T."/>
            <person name="Hug L.A."/>
            <person name="Sharon I."/>
            <person name="Castelle C.J."/>
            <person name="Probst A.J."/>
            <person name="Thomas B.C."/>
            <person name="Singh A."/>
            <person name="Wilkins M.J."/>
            <person name="Karaoz U."/>
            <person name="Brodie E.L."/>
            <person name="Williams K.H."/>
            <person name="Hubbard S.S."/>
            <person name="Banfield J.F."/>
        </authorList>
    </citation>
    <scope>NUCLEOTIDE SEQUENCE [LARGE SCALE GENOMIC DNA]</scope>
</reference>
<dbReference type="GO" id="GO:0005886">
    <property type="term" value="C:plasma membrane"/>
    <property type="evidence" value="ECO:0007669"/>
    <property type="project" value="UniProtKB-SubCell"/>
</dbReference>
<dbReference type="GO" id="GO:0015031">
    <property type="term" value="P:protein transport"/>
    <property type="evidence" value="ECO:0007669"/>
    <property type="project" value="UniProtKB-KW"/>
</dbReference>
<evidence type="ECO:0000313" key="13">
    <source>
        <dbReference type="Proteomes" id="UP000177685"/>
    </source>
</evidence>
<proteinExistence type="inferred from homology"/>
<dbReference type="Pfam" id="PF02096">
    <property type="entry name" value="60KD_IMP"/>
    <property type="match status" value="1"/>
</dbReference>
<dbReference type="AlphaFoldDB" id="A0A1G1VDN0"/>
<dbReference type="EMBL" id="MHCD01000032">
    <property type="protein sequence ID" value="OGY13505.1"/>
    <property type="molecule type" value="Genomic_DNA"/>
</dbReference>
<gene>
    <name evidence="12" type="ORF">A3A58_00330</name>
</gene>
<keyword evidence="4 9" id="KW-0812">Transmembrane</keyword>
<feature type="transmembrane region" description="Helical" evidence="10">
    <location>
        <begin position="211"/>
        <end position="233"/>
    </location>
</feature>
<feature type="transmembrane region" description="Helical" evidence="10">
    <location>
        <begin position="26"/>
        <end position="45"/>
    </location>
</feature>
<feature type="transmembrane region" description="Helical" evidence="10">
    <location>
        <begin position="166"/>
        <end position="185"/>
    </location>
</feature>
<evidence type="ECO:0000259" key="11">
    <source>
        <dbReference type="Pfam" id="PF02096"/>
    </source>
</evidence>
<protein>
    <recommendedName>
        <fullName evidence="11">Membrane insertase YidC/Oxa/ALB C-terminal domain-containing protein</fullName>
    </recommendedName>
</protein>
<keyword evidence="5" id="KW-0653">Protein transport</keyword>
<evidence type="ECO:0000313" key="12">
    <source>
        <dbReference type="EMBL" id="OGY13505.1"/>
    </source>
</evidence>
<comment type="caution">
    <text evidence="12">The sequence shown here is derived from an EMBL/GenBank/DDBJ whole genome shotgun (WGS) entry which is preliminary data.</text>
</comment>
<dbReference type="InterPro" id="IPR028055">
    <property type="entry name" value="YidC/Oxa/ALB_C"/>
</dbReference>
<keyword evidence="2" id="KW-0813">Transport</keyword>
<keyword evidence="6 10" id="KW-1133">Transmembrane helix</keyword>
<keyword evidence="7 10" id="KW-0472">Membrane</keyword>
<feature type="domain" description="Membrane insertase YidC/Oxa/ALB C-terminal" evidence="11">
    <location>
        <begin position="27"/>
        <end position="247"/>
    </location>
</feature>
<evidence type="ECO:0000256" key="6">
    <source>
        <dbReference type="ARBA" id="ARBA00022989"/>
    </source>
</evidence>
<dbReference type="InterPro" id="IPR001708">
    <property type="entry name" value="YidC/ALB3/OXA1/COX18"/>
</dbReference>
<dbReference type="GO" id="GO:0032977">
    <property type="term" value="F:membrane insertase activity"/>
    <property type="evidence" value="ECO:0007669"/>
    <property type="project" value="InterPro"/>
</dbReference>
<dbReference type="PANTHER" id="PTHR12428">
    <property type="entry name" value="OXA1"/>
    <property type="match status" value="1"/>
</dbReference>
<feature type="transmembrane region" description="Helical" evidence="10">
    <location>
        <begin position="99"/>
        <end position="117"/>
    </location>
</feature>